<dbReference type="GO" id="GO:0003677">
    <property type="term" value="F:DNA binding"/>
    <property type="evidence" value="ECO:0007669"/>
    <property type="project" value="UniProtKB-UniRule"/>
</dbReference>
<keyword evidence="5 8" id="KW-0238">DNA-binding</keyword>
<evidence type="ECO:0000256" key="10">
    <source>
        <dbReference type="RuleBase" id="RU003941"/>
    </source>
</evidence>
<dbReference type="NCBIfam" id="NF001222">
    <property type="entry name" value="PRK00199.1"/>
    <property type="match status" value="1"/>
</dbReference>
<accession>A0A934SZE0</accession>
<dbReference type="InterPro" id="IPR000119">
    <property type="entry name" value="Hist_DNA-bd"/>
</dbReference>
<dbReference type="SUPFAM" id="SSF47729">
    <property type="entry name" value="IHF-like DNA-binding proteins"/>
    <property type="match status" value="1"/>
</dbReference>
<dbReference type="HAMAP" id="MF_00381">
    <property type="entry name" value="IHF_beta"/>
    <property type="match status" value="1"/>
</dbReference>
<proteinExistence type="inferred from homology"/>
<evidence type="ECO:0000256" key="4">
    <source>
        <dbReference type="ARBA" id="ARBA00023015"/>
    </source>
</evidence>
<name>A0A934SZE0_9BURK</name>
<evidence type="ECO:0000256" key="1">
    <source>
        <dbReference type="ARBA" id="ARBA00010529"/>
    </source>
</evidence>
<dbReference type="GO" id="GO:0005829">
    <property type="term" value="C:cytosol"/>
    <property type="evidence" value="ECO:0007669"/>
    <property type="project" value="TreeGrafter"/>
</dbReference>
<dbReference type="EMBL" id="JAEPBG010000017">
    <property type="protein sequence ID" value="MBK4738095.1"/>
    <property type="molecule type" value="Genomic_DNA"/>
</dbReference>
<evidence type="ECO:0000313" key="11">
    <source>
        <dbReference type="EMBL" id="MBK4738095.1"/>
    </source>
</evidence>
<dbReference type="GO" id="GO:0006417">
    <property type="term" value="P:regulation of translation"/>
    <property type="evidence" value="ECO:0007669"/>
    <property type="project" value="UniProtKB-UniRule"/>
</dbReference>
<evidence type="ECO:0000256" key="6">
    <source>
        <dbReference type="ARBA" id="ARBA00023163"/>
    </source>
</evidence>
<keyword evidence="12" id="KW-1185">Reference proteome</keyword>
<dbReference type="SMART" id="SM00411">
    <property type="entry name" value="BHL"/>
    <property type="match status" value="1"/>
</dbReference>
<keyword evidence="7 8" id="KW-0233">DNA recombination</keyword>
<reference evidence="11" key="1">
    <citation type="submission" date="2021-01" db="EMBL/GenBank/DDBJ databases">
        <title>Genome sequence of strain Noviherbaspirillum sp. DKR-6.</title>
        <authorList>
            <person name="Chaudhary D.K."/>
        </authorList>
    </citation>
    <scope>NUCLEOTIDE SEQUENCE</scope>
    <source>
        <strain evidence="11">DKR-6</strain>
    </source>
</reference>
<protein>
    <recommendedName>
        <fullName evidence="2 8">Integration host factor subunit beta</fullName>
        <shortName evidence="8">IHF-beta</shortName>
    </recommendedName>
</protein>
<dbReference type="Pfam" id="PF00216">
    <property type="entry name" value="Bac_DNA_binding"/>
    <property type="match status" value="1"/>
</dbReference>
<dbReference type="PANTHER" id="PTHR33175:SF5">
    <property type="entry name" value="INTEGRATION HOST FACTOR SUBUNIT BETA"/>
    <property type="match status" value="1"/>
</dbReference>
<evidence type="ECO:0000256" key="7">
    <source>
        <dbReference type="ARBA" id="ARBA00023172"/>
    </source>
</evidence>
<dbReference type="InterPro" id="IPR010992">
    <property type="entry name" value="IHF-like_DNA-bd_dom_sf"/>
</dbReference>
<dbReference type="Proteomes" id="UP000622890">
    <property type="component" value="Unassembled WGS sequence"/>
</dbReference>
<evidence type="ECO:0000256" key="2">
    <source>
        <dbReference type="ARBA" id="ARBA00018700"/>
    </source>
</evidence>
<dbReference type="InterPro" id="IPR005685">
    <property type="entry name" value="IHF_beta"/>
</dbReference>
<keyword evidence="6 8" id="KW-0804">Transcription</keyword>
<dbReference type="CDD" id="cd13836">
    <property type="entry name" value="IHF_B"/>
    <property type="match status" value="1"/>
</dbReference>
<dbReference type="NCBIfam" id="TIGR00988">
    <property type="entry name" value="hip"/>
    <property type="match status" value="1"/>
</dbReference>
<dbReference type="Gene3D" id="4.10.520.10">
    <property type="entry name" value="IHF-like DNA-binding proteins"/>
    <property type="match status" value="1"/>
</dbReference>
<dbReference type="AlphaFoldDB" id="A0A934SZE0"/>
<evidence type="ECO:0000313" key="12">
    <source>
        <dbReference type="Proteomes" id="UP000622890"/>
    </source>
</evidence>
<comment type="function">
    <text evidence="8 10">This protein is one of the two subunits of integration host factor, a specific DNA-binding protein that functions in genetic recombination as well as in transcriptional and translational control.</text>
</comment>
<dbReference type="GO" id="GO:0005694">
    <property type="term" value="C:chromosome"/>
    <property type="evidence" value="ECO:0007669"/>
    <property type="project" value="InterPro"/>
</dbReference>
<comment type="similarity">
    <text evidence="1 8 9">Belongs to the bacterial histone-like protein family.</text>
</comment>
<comment type="caution">
    <text evidence="11">The sequence shown here is derived from an EMBL/GenBank/DDBJ whole genome shotgun (WGS) entry which is preliminary data.</text>
</comment>
<dbReference type="RefSeq" id="WP_200597021.1">
    <property type="nucleotide sequence ID" value="NZ_JAEPBG010000017.1"/>
</dbReference>
<gene>
    <name evidence="8" type="primary">ihfB</name>
    <name evidence="8" type="synonym">himD</name>
    <name evidence="11" type="ORF">JJB74_26020</name>
</gene>
<evidence type="ECO:0000256" key="5">
    <source>
        <dbReference type="ARBA" id="ARBA00023125"/>
    </source>
</evidence>
<keyword evidence="3 8" id="KW-0810">Translation regulation</keyword>
<dbReference type="GO" id="GO:0006310">
    <property type="term" value="P:DNA recombination"/>
    <property type="evidence" value="ECO:0007669"/>
    <property type="project" value="UniProtKB-UniRule"/>
</dbReference>
<comment type="subunit">
    <text evidence="8 10">Heterodimer of an alpha and a beta chain.</text>
</comment>
<sequence>MTKSELIARLAERYPQLVAKDADFVVKIILDAIADALAAGQRIEIRGFGSFAVNVRPPRTGRNPKSGEKVMVPEKWAPHFKPGKELRERVDAMVGQPIKED</sequence>
<evidence type="ECO:0000256" key="3">
    <source>
        <dbReference type="ARBA" id="ARBA00022845"/>
    </source>
</evidence>
<dbReference type="PANTHER" id="PTHR33175">
    <property type="entry name" value="DNA-BINDING PROTEIN HU"/>
    <property type="match status" value="1"/>
</dbReference>
<dbReference type="GO" id="GO:0030527">
    <property type="term" value="F:structural constituent of chromatin"/>
    <property type="evidence" value="ECO:0007669"/>
    <property type="project" value="InterPro"/>
</dbReference>
<evidence type="ECO:0000256" key="9">
    <source>
        <dbReference type="RuleBase" id="RU003939"/>
    </source>
</evidence>
<dbReference type="GO" id="GO:0006355">
    <property type="term" value="P:regulation of DNA-templated transcription"/>
    <property type="evidence" value="ECO:0007669"/>
    <property type="project" value="UniProtKB-UniRule"/>
</dbReference>
<organism evidence="11 12">
    <name type="scientific">Noviherbaspirillum pedocola</name>
    <dbReference type="NCBI Taxonomy" id="2801341"/>
    <lineage>
        <taxon>Bacteria</taxon>
        <taxon>Pseudomonadati</taxon>
        <taxon>Pseudomonadota</taxon>
        <taxon>Betaproteobacteria</taxon>
        <taxon>Burkholderiales</taxon>
        <taxon>Oxalobacteraceae</taxon>
        <taxon>Noviherbaspirillum</taxon>
    </lineage>
</organism>
<dbReference type="PRINTS" id="PR01727">
    <property type="entry name" value="DNABINDINGHU"/>
</dbReference>
<keyword evidence="4 8" id="KW-0805">Transcription regulation</keyword>
<evidence type="ECO:0000256" key="8">
    <source>
        <dbReference type="HAMAP-Rule" id="MF_00381"/>
    </source>
</evidence>